<evidence type="ECO:0000313" key="3">
    <source>
        <dbReference type="Proteomes" id="UP001261624"/>
    </source>
</evidence>
<accession>A0ABU3E086</accession>
<dbReference type="EMBL" id="JAVRHM010000005">
    <property type="protein sequence ID" value="MDT0689293.1"/>
    <property type="molecule type" value="Genomic_DNA"/>
</dbReference>
<feature type="transmembrane region" description="Helical" evidence="1">
    <location>
        <begin position="118"/>
        <end position="136"/>
    </location>
</feature>
<comment type="caution">
    <text evidence="2">The sequence shown here is derived from an EMBL/GenBank/DDBJ whole genome shotgun (WGS) entry which is preliminary data.</text>
</comment>
<evidence type="ECO:0000256" key="1">
    <source>
        <dbReference type="SAM" id="Phobius"/>
    </source>
</evidence>
<sequence>MERSIENIWKKGFEAEKILSAPVVSNLYERKSTLLIEQMKRTTKKDNFSLIPVGVVIFGILIFMGQVILGFYFAVLITLLYFSNKRKLKELETLDVKNSTYDYLLNFRNQVKSIMRHSTWLVGVGFPLVTIPAYWIFFRDTKVMTIFTQLGLAEEIFIVLGLAVLFSILGIFGFRLSTTIIYGKLLARLESTIEDMEELMKS</sequence>
<proteinExistence type="predicted"/>
<reference evidence="2 3" key="1">
    <citation type="submission" date="2023-09" db="EMBL/GenBank/DDBJ databases">
        <authorList>
            <person name="Rey-Velasco X."/>
        </authorList>
    </citation>
    <scope>NUCLEOTIDE SEQUENCE [LARGE SCALE GENOMIC DNA]</scope>
    <source>
        <strain evidence="2 3">F188</strain>
    </source>
</reference>
<protein>
    <submittedName>
        <fullName evidence="2">Uncharacterized protein</fullName>
    </submittedName>
</protein>
<feature type="transmembrane region" description="Helical" evidence="1">
    <location>
        <begin position="156"/>
        <end position="176"/>
    </location>
</feature>
<feature type="transmembrane region" description="Helical" evidence="1">
    <location>
        <begin position="49"/>
        <end position="82"/>
    </location>
</feature>
<keyword evidence="3" id="KW-1185">Reference proteome</keyword>
<keyword evidence="1" id="KW-1133">Transmembrane helix</keyword>
<organism evidence="2 3">
    <name type="scientific">Autumnicola patrickiae</name>
    <dbReference type="NCBI Taxonomy" id="3075591"/>
    <lineage>
        <taxon>Bacteria</taxon>
        <taxon>Pseudomonadati</taxon>
        <taxon>Bacteroidota</taxon>
        <taxon>Flavobacteriia</taxon>
        <taxon>Flavobacteriales</taxon>
        <taxon>Flavobacteriaceae</taxon>
        <taxon>Autumnicola</taxon>
    </lineage>
</organism>
<gene>
    <name evidence="2" type="ORF">RM549_05820</name>
</gene>
<keyword evidence="1" id="KW-0472">Membrane</keyword>
<dbReference type="RefSeq" id="WP_311682726.1">
    <property type="nucleotide sequence ID" value="NZ_JAVRHM010000005.1"/>
</dbReference>
<name>A0ABU3E086_9FLAO</name>
<evidence type="ECO:0000313" key="2">
    <source>
        <dbReference type="EMBL" id="MDT0689293.1"/>
    </source>
</evidence>
<keyword evidence="1" id="KW-0812">Transmembrane</keyword>
<dbReference type="Proteomes" id="UP001261624">
    <property type="component" value="Unassembled WGS sequence"/>
</dbReference>